<proteinExistence type="predicted"/>
<dbReference type="WBParaSite" id="GPUH_0000336001-mRNA-1">
    <property type="protein sequence ID" value="GPUH_0000336001-mRNA-1"/>
    <property type="gene ID" value="GPUH_0000336001"/>
</dbReference>
<dbReference type="PANTHER" id="PTHR24020:SF84">
    <property type="entry name" value="VWFA DOMAIN-CONTAINING PROTEIN"/>
    <property type="match status" value="1"/>
</dbReference>
<dbReference type="SUPFAM" id="SSF53300">
    <property type="entry name" value="vWA-like"/>
    <property type="match status" value="1"/>
</dbReference>
<dbReference type="InterPro" id="IPR036465">
    <property type="entry name" value="vWFA_dom_sf"/>
</dbReference>
<accession>A0A183D3R3</accession>
<keyword evidence="3" id="KW-1185">Reference proteome</keyword>
<dbReference type="Pfam" id="PF00092">
    <property type="entry name" value="VWA"/>
    <property type="match status" value="1"/>
</dbReference>
<reference evidence="2 3" key="2">
    <citation type="submission" date="2018-11" db="EMBL/GenBank/DDBJ databases">
        <authorList>
            <consortium name="Pathogen Informatics"/>
        </authorList>
    </citation>
    <scope>NUCLEOTIDE SEQUENCE [LARGE SCALE GENOMIC DNA]</scope>
</reference>
<gene>
    <name evidence="2" type="ORF">GPUH_LOCUS3354</name>
</gene>
<dbReference type="InterPro" id="IPR002035">
    <property type="entry name" value="VWF_A"/>
</dbReference>
<protein>
    <submittedName>
        <fullName evidence="4">VWFA domain-containing protein</fullName>
    </submittedName>
</protein>
<dbReference type="EMBL" id="UYRT01005677">
    <property type="protein sequence ID" value="VDK39179.1"/>
    <property type="molecule type" value="Genomic_DNA"/>
</dbReference>
<feature type="domain" description="VWFA" evidence="1">
    <location>
        <begin position="1"/>
        <end position="154"/>
    </location>
</feature>
<dbReference type="AlphaFoldDB" id="A0A183D3R3"/>
<evidence type="ECO:0000313" key="4">
    <source>
        <dbReference type="WBParaSite" id="GPUH_0000336001-mRNA-1"/>
    </source>
</evidence>
<organism evidence="4">
    <name type="scientific">Gongylonema pulchrum</name>
    <dbReference type="NCBI Taxonomy" id="637853"/>
    <lineage>
        <taxon>Eukaryota</taxon>
        <taxon>Metazoa</taxon>
        <taxon>Ecdysozoa</taxon>
        <taxon>Nematoda</taxon>
        <taxon>Chromadorea</taxon>
        <taxon>Rhabditida</taxon>
        <taxon>Spirurina</taxon>
        <taxon>Spiruromorpha</taxon>
        <taxon>Spiruroidea</taxon>
        <taxon>Gongylonematidae</taxon>
        <taxon>Gongylonema</taxon>
    </lineage>
</organism>
<dbReference type="SMART" id="SM00327">
    <property type="entry name" value="VWA"/>
    <property type="match status" value="1"/>
</dbReference>
<evidence type="ECO:0000259" key="1">
    <source>
        <dbReference type="PROSITE" id="PS50234"/>
    </source>
</evidence>
<dbReference type="OrthoDB" id="10256829at2759"/>
<evidence type="ECO:0000313" key="2">
    <source>
        <dbReference type="EMBL" id="VDK39179.1"/>
    </source>
</evidence>
<dbReference type="InterPro" id="IPR050525">
    <property type="entry name" value="ECM_Assembly_Org"/>
</dbReference>
<dbReference type="PANTHER" id="PTHR24020">
    <property type="entry name" value="COLLAGEN ALPHA"/>
    <property type="match status" value="1"/>
</dbReference>
<dbReference type="PROSITE" id="PS50234">
    <property type="entry name" value="VWFA"/>
    <property type="match status" value="1"/>
</dbReference>
<dbReference type="Gene3D" id="3.40.50.410">
    <property type="entry name" value="von Willebrand factor, type A domain"/>
    <property type="match status" value="1"/>
</dbReference>
<sequence length="162" mass="17901">MSNFRICHDFDGGIADTPVAAIRYSGPKRTDTLFHLRKHNSVDEAIKELRKAPLSSGTTRTGEAIRYAVGEFREKYGARENAKKMLIVFTDGYSQDDPSDAAREARSSGIEVKAVAVEDEDVPPDTEQIIAITGDPKVFLYLTYLIISPCQTTIIYGKSTIP</sequence>
<reference evidence="4" key="1">
    <citation type="submission" date="2016-06" db="UniProtKB">
        <authorList>
            <consortium name="WormBaseParasite"/>
        </authorList>
    </citation>
    <scope>IDENTIFICATION</scope>
</reference>
<dbReference type="Proteomes" id="UP000271098">
    <property type="component" value="Unassembled WGS sequence"/>
</dbReference>
<name>A0A183D3R3_9BILA</name>
<evidence type="ECO:0000313" key="3">
    <source>
        <dbReference type="Proteomes" id="UP000271098"/>
    </source>
</evidence>